<evidence type="ECO:0000256" key="1">
    <source>
        <dbReference type="ARBA" id="ARBA00022468"/>
    </source>
</evidence>
<feature type="non-terminal residue" evidence="4">
    <location>
        <position position="1"/>
    </location>
</feature>
<keyword evidence="5" id="KW-1185">Reference proteome</keyword>
<dbReference type="Proteomes" id="UP000265618">
    <property type="component" value="Unassembled WGS sequence"/>
</dbReference>
<dbReference type="Gene3D" id="3.80.10.10">
    <property type="entry name" value="Ribonuclease Inhibitor"/>
    <property type="match status" value="1"/>
</dbReference>
<dbReference type="PANTHER" id="PTHR24113:SF12">
    <property type="entry name" value="RAN GTPASE-ACTIVATING PROTEIN 1"/>
    <property type="match status" value="1"/>
</dbReference>
<evidence type="ECO:0000256" key="2">
    <source>
        <dbReference type="ARBA" id="ARBA00022614"/>
    </source>
</evidence>
<proteinExistence type="predicted"/>
<name>A0A9K3GKZ1_9EUKA</name>
<protein>
    <submittedName>
        <fullName evidence="4">Uncharacterized protein</fullName>
    </submittedName>
</protein>
<dbReference type="SUPFAM" id="SSF52047">
    <property type="entry name" value="RNI-like"/>
    <property type="match status" value="1"/>
</dbReference>
<dbReference type="GO" id="GO:0031267">
    <property type="term" value="F:small GTPase binding"/>
    <property type="evidence" value="ECO:0007669"/>
    <property type="project" value="TreeGrafter"/>
</dbReference>
<accession>A0A9K3GKZ1</accession>
<dbReference type="GO" id="GO:0048471">
    <property type="term" value="C:perinuclear region of cytoplasm"/>
    <property type="evidence" value="ECO:0007669"/>
    <property type="project" value="TreeGrafter"/>
</dbReference>
<dbReference type="AlphaFoldDB" id="A0A9K3GKZ1"/>
<comment type="caution">
    <text evidence="4">The sequence shown here is derived from an EMBL/GenBank/DDBJ whole genome shotgun (WGS) entry which is preliminary data.</text>
</comment>
<dbReference type="InterPro" id="IPR032675">
    <property type="entry name" value="LRR_dom_sf"/>
</dbReference>
<evidence type="ECO:0000256" key="3">
    <source>
        <dbReference type="ARBA" id="ARBA00022737"/>
    </source>
</evidence>
<dbReference type="EMBL" id="BDIP01002718">
    <property type="protein sequence ID" value="GIQ86727.1"/>
    <property type="molecule type" value="Genomic_DNA"/>
</dbReference>
<keyword evidence="2" id="KW-0433">Leucine-rich repeat</keyword>
<dbReference type="Pfam" id="PF13516">
    <property type="entry name" value="LRR_6"/>
    <property type="match status" value="1"/>
</dbReference>
<gene>
    <name evidence="4" type="ORF">KIPB_008632</name>
</gene>
<dbReference type="GO" id="GO:0005634">
    <property type="term" value="C:nucleus"/>
    <property type="evidence" value="ECO:0007669"/>
    <property type="project" value="TreeGrafter"/>
</dbReference>
<evidence type="ECO:0000313" key="5">
    <source>
        <dbReference type="Proteomes" id="UP000265618"/>
    </source>
</evidence>
<dbReference type="InterPro" id="IPR001611">
    <property type="entry name" value="Leu-rich_rpt"/>
</dbReference>
<dbReference type="PANTHER" id="PTHR24113">
    <property type="entry name" value="RAN GTPASE-ACTIVATING PROTEIN 1"/>
    <property type="match status" value="1"/>
</dbReference>
<dbReference type="GO" id="GO:0006913">
    <property type="term" value="P:nucleocytoplasmic transport"/>
    <property type="evidence" value="ECO:0007669"/>
    <property type="project" value="TreeGrafter"/>
</dbReference>
<keyword evidence="3" id="KW-0677">Repeat</keyword>
<sequence>MRLRSSRLGVNAAIALAKRLDGVPIAKLDLYDNLIRDVGCMAVLKLCQTTPHISHLNLGANDIGSEGALAIAEEMSRNRTICSLELGSIAKSFHSNYLDSISTAALASALVDNGVLKYLGLRGNVIAEGGL</sequence>
<dbReference type="GO" id="GO:0005829">
    <property type="term" value="C:cytosol"/>
    <property type="evidence" value="ECO:0007669"/>
    <property type="project" value="TreeGrafter"/>
</dbReference>
<dbReference type="InterPro" id="IPR027038">
    <property type="entry name" value="RanGap"/>
</dbReference>
<organism evidence="4 5">
    <name type="scientific">Kipferlia bialata</name>
    <dbReference type="NCBI Taxonomy" id="797122"/>
    <lineage>
        <taxon>Eukaryota</taxon>
        <taxon>Metamonada</taxon>
        <taxon>Carpediemonas-like organisms</taxon>
        <taxon>Kipferlia</taxon>
    </lineage>
</organism>
<keyword evidence="1" id="KW-0343">GTPase activation</keyword>
<reference evidence="4 5" key="1">
    <citation type="journal article" date="2018" name="PLoS ONE">
        <title>The draft genome of Kipferlia bialata reveals reductive genome evolution in fornicate parasites.</title>
        <authorList>
            <person name="Tanifuji G."/>
            <person name="Takabayashi S."/>
            <person name="Kume K."/>
            <person name="Takagi M."/>
            <person name="Nakayama T."/>
            <person name="Kamikawa R."/>
            <person name="Inagaki Y."/>
            <person name="Hashimoto T."/>
        </authorList>
    </citation>
    <scope>NUCLEOTIDE SEQUENCE [LARGE SCALE GENOMIC DNA]</scope>
    <source>
        <strain evidence="4">NY0173</strain>
    </source>
</reference>
<dbReference type="GO" id="GO:0005096">
    <property type="term" value="F:GTPase activator activity"/>
    <property type="evidence" value="ECO:0007669"/>
    <property type="project" value="UniProtKB-KW"/>
</dbReference>
<dbReference type="OrthoDB" id="120976at2759"/>
<evidence type="ECO:0000313" key="4">
    <source>
        <dbReference type="EMBL" id="GIQ86727.1"/>
    </source>
</evidence>